<accession>A0A1I8IZ88</accession>
<reference evidence="3" key="1">
    <citation type="submission" date="2016-11" db="UniProtKB">
        <authorList>
            <consortium name="WormBaseParasite"/>
        </authorList>
    </citation>
    <scope>IDENTIFICATION</scope>
</reference>
<name>A0A1I8IZ88_9PLAT</name>
<feature type="compositionally biased region" description="Polar residues" evidence="1">
    <location>
        <begin position="238"/>
        <end position="247"/>
    </location>
</feature>
<feature type="region of interest" description="Disordered" evidence="1">
    <location>
        <begin position="199"/>
        <end position="271"/>
    </location>
</feature>
<sequence length="271" mass="30466">VLFFFLLCTKAQYRYSGGIISFELFLCCIQLISRANNIVLQTELHSIEVCTALGAMASTEQRNDGGGGGGGGANDVSRQRKRIGLPPDWQAEQGKEIPPKVDTLNQEYKPSGGNRKIFKEKLDFSKNAKPKVETMSNKDYQPGGGTKKIFKERVNFSEKATPRLNTMENKDYEPKRNEIKVYHERLPWLEVEKLRLVSQQSDAIKDKPQQQEQQPAPTKRSESPRQQQRTAPREQPCGSGSENTTSAYRGEAKSSPAATSRVQLDNERSEQ</sequence>
<feature type="region of interest" description="Disordered" evidence="1">
    <location>
        <begin position="60"/>
        <end position="79"/>
    </location>
</feature>
<feature type="compositionally biased region" description="Gly residues" evidence="1">
    <location>
        <begin position="64"/>
        <end position="73"/>
    </location>
</feature>
<dbReference type="WBParaSite" id="maker-uti_cns_0019446-snap-gene-0.2-mRNA-1">
    <property type="protein sequence ID" value="maker-uti_cns_0019446-snap-gene-0.2-mRNA-1"/>
    <property type="gene ID" value="maker-uti_cns_0019446-snap-gene-0.2"/>
</dbReference>
<protein>
    <submittedName>
        <fullName evidence="3">Methylcytosine dioxygenase TET</fullName>
    </submittedName>
</protein>
<evidence type="ECO:0000256" key="1">
    <source>
        <dbReference type="SAM" id="MobiDB-lite"/>
    </source>
</evidence>
<dbReference type="AlphaFoldDB" id="A0A1I8IZ88"/>
<dbReference type="GO" id="GO:0015631">
    <property type="term" value="F:tubulin binding"/>
    <property type="evidence" value="ECO:0007669"/>
    <property type="project" value="InterPro"/>
</dbReference>
<organism evidence="2 3">
    <name type="scientific">Macrostomum lignano</name>
    <dbReference type="NCBI Taxonomy" id="282301"/>
    <lineage>
        <taxon>Eukaryota</taxon>
        <taxon>Metazoa</taxon>
        <taxon>Spiralia</taxon>
        <taxon>Lophotrochozoa</taxon>
        <taxon>Platyhelminthes</taxon>
        <taxon>Rhabditophora</taxon>
        <taxon>Macrostomorpha</taxon>
        <taxon>Macrostomida</taxon>
        <taxon>Macrostomidae</taxon>
        <taxon>Macrostomum</taxon>
    </lineage>
</organism>
<evidence type="ECO:0000313" key="3">
    <source>
        <dbReference type="WBParaSite" id="maker-uti_cns_0019446-snap-gene-0.2-mRNA-1"/>
    </source>
</evidence>
<proteinExistence type="predicted"/>
<feature type="region of interest" description="Disordered" evidence="1">
    <location>
        <begin position="84"/>
        <end position="114"/>
    </location>
</feature>
<dbReference type="Proteomes" id="UP000095280">
    <property type="component" value="Unplaced"/>
</dbReference>
<dbReference type="Pfam" id="PF00418">
    <property type="entry name" value="Tubulin-binding"/>
    <property type="match status" value="1"/>
</dbReference>
<dbReference type="InterPro" id="IPR001084">
    <property type="entry name" value="MAP_tubulin-bd_rpt"/>
</dbReference>
<keyword evidence="2" id="KW-1185">Reference proteome</keyword>
<evidence type="ECO:0000313" key="2">
    <source>
        <dbReference type="Proteomes" id="UP000095280"/>
    </source>
</evidence>